<keyword evidence="2" id="KW-1185">Reference proteome</keyword>
<dbReference type="Pfam" id="PF16147">
    <property type="entry name" value="DUF4855"/>
    <property type="match status" value="1"/>
</dbReference>
<organism evidence="1 2">
    <name type="scientific">Bacillus carboniphilus</name>
    <dbReference type="NCBI Taxonomy" id="86663"/>
    <lineage>
        <taxon>Bacteria</taxon>
        <taxon>Bacillati</taxon>
        <taxon>Bacillota</taxon>
        <taxon>Bacilli</taxon>
        <taxon>Bacillales</taxon>
        <taxon>Bacillaceae</taxon>
        <taxon>Bacillus</taxon>
    </lineage>
</organism>
<accession>A0ABN0W8C4</accession>
<name>A0ABN0W8C4_9BACI</name>
<sequence>MTTNEYMSADELGVQNHICLLPYGKGFENAVKDWTTDDLKPYQSYVVNGEAVDTMFKGLIFTPITGRGHHFITPMYAHLGDEAQKKDWKIAIKRLFQFDYNFGAAAQNTKDGQTTDIWVTLPYPIFSQTNFGVVNGEDINFKEEDNRFLVVKWWIDKFINCWNMAKKLHNKLTFRGFVWPRASIDSSDEELVKKVTDYIRTQDVLSLWLQQYGSTGCVNWKEFGFDAACTHPNFFGTSWPDFTWIANTTVFARHYHTGFQISFGKGLLFKENHLLDYLNYGVYNEYMNDSLLVFEFPNQTMKEIIENHPVEYNYLYSFIKKNYVPVYPTAAFPS</sequence>
<evidence type="ECO:0000313" key="2">
    <source>
        <dbReference type="Proteomes" id="UP001500782"/>
    </source>
</evidence>
<gene>
    <name evidence="1" type="ORF">GCM10008967_19100</name>
</gene>
<evidence type="ECO:0008006" key="3">
    <source>
        <dbReference type="Google" id="ProtNLM"/>
    </source>
</evidence>
<dbReference type="RefSeq" id="WP_343798535.1">
    <property type="nucleotide sequence ID" value="NZ_BAAADJ010000020.1"/>
</dbReference>
<protein>
    <recommendedName>
        <fullName evidence="3">DUF4855 domain-containing protein</fullName>
    </recommendedName>
</protein>
<dbReference type="Proteomes" id="UP001500782">
    <property type="component" value="Unassembled WGS sequence"/>
</dbReference>
<reference evidence="1 2" key="1">
    <citation type="journal article" date="2019" name="Int. J. Syst. Evol. Microbiol.">
        <title>The Global Catalogue of Microorganisms (GCM) 10K type strain sequencing project: providing services to taxonomists for standard genome sequencing and annotation.</title>
        <authorList>
            <consortium name="The Broad Institute Genomics Platform"/>
            <consortium name="The Broad Institute Genome Sequencing Center for Infectious Disease"/>
            <person name="Wu L."/>
            <person name="Ma J."/>
        </authorList>
    </citation>
    <scope>NUCLEOTIDE SEQUENCE [LARGE SCALE GENOMIC DNA]</scope>
    <source>
        <strain evidence="1 2">JCM 9731</strain>
    </source>
</reference>
<evidence type="ECO:0000313" key="1">
    <source>
        <dbReference type="EMBL" id="GAA0328775.1"/>
    </source>
</evidence>
<comment type="caution">
    <text evidence="1">The sequence shown here is derived from an EMBL/GenBank/DDBJ whole genome shotgun (WGS) entry which is preliminary data.</text>
</comment>
<proteinExistence type="predicted"/>
<dbReference type="InterPro" id="IPR032329">
    <property type="entry name" value="DUF4855"/>
</dbReference>
<dbReference type="EMBL" id="BAAADJ010000020">
    <property type="protein sequence ID" value="GAA0328775.1"/>
    <property type="molecule type" value="Genomic_DNA"/>
</dbReference>